<evidence type="ECO:0000313" key="1">
    <source>
        <dbReference type="Proteomes" id="UP000887565"/>
    </source>
</evidence>
<protein>
    <submittedName>
        <fullName evidence="2">Uncharacterized protein</fullName>
    </submittedName>
</protein>
<organism evidence="1 2">
    <name type="scientific">Romanomermis culicivorax</name>
    <name type="common">Nematode worm</name>
    <dbReference type="NCBI Taxonomy" id="13658"/>
    <lineage>
        <taxon>Eukaryota</taxon>
        <taxon>Metazoa</taxon>
        <taxon>Ecdysozoa</taxon>
        <taxon>Nematoda</taxon>
        <taxon>Enoplea</taxon>
        <taxon>Dorylaimia</taxon>
        <taxon>Mermithida</taxon>
        <taxon>Mermithoidea</taxon>
        <taxon>Mermithidae</taxon>
        <taxon>Romanomermis</taxon>
    </lineage>
</organism>
<dbReference type="WBParaSite" id="nRc.2.0.1.t18917-RA">
    <property type="protein sequence ID" value="nRc.2.0.1.t18917-RA"/>
    <property type="gene ID" value="nRc.2.0.1.g18917"/>
</dbReference>
<dbReference type="Proteomes" id="UP000887565">
    <property type="component" value="Unplaced"/>
</dbReference>
<keyword evidence="1" id="KW-1185">Reference proteome</keyword>
<dbReference type="AlphaFoldDB" id="A0A915IZR1"/>
<sequence>MKIETKNGRKLYFSVKKTVLF</sequence>
<name>A0A915IZR1_ROMCU</name>
<evidence type="ECO:0000313" key="2">
    <source>
        <dbReference type="WBParaSite" id="nRc.2.0.1.t18917-RA"/>
    </source>
</evidence>
<reference evidence="2" key="1">
    <citation type="submission" date="2022-11" db="UniProtKB">
        <authorList>
            <consortium name="WormBaseParasite"/>
        </authorList>
    </citation>
    <scope>IDENTIFICATION</scope>
</reference>
<accession>A0A915IZR1</accession>
<proteinExistence type="predicted"/>